<dbReference type="AlphaFoldDB" id="A0A7J7D5N8"/>
<keyword evidence="5" id="KW-0539">Nucleus</keyword>
<dbReference type="EMBL" id="JAAARO010000010">
    <property type="protein sequence ID" value="KAF5741667.1"/>
    <property type="molecule type" value="Genomic_DNA"/>
</dbReference>
<evidence type="ECO:0000313" key="7">
    <source>
        <dbReference type="Proteomes" id="UP000593562"/>
    </source>
</evidence>
<dbReference type="GO" id="GO:0003677">
    <property type="term" value="F:DNA binding"/>
    <property type="evidence" value="ECO:0007669"/>
    <property type="project" value="UniProtKB-KW"/>
</dbReference>
<dbReference type="CDD" id="cd10017">
    <property type="entry name" value="B3_DNA"/>
    <property type="match status" value="1"/>
</dbReference>
<dbReference type="SUPFAM" id="SSF101936">
    <property type="entry name" value="DNA-binding pseudobarrel domain"/>
    <property type="match status" value="1"/>
</dbReference>
<comment type="caution">
    <text evidence="6">The sequence shown here is derived from an EMBL/GenBank/DDBJ whole genome shotgun (WGS) entry which is preliminary data.</text>
</comment>
<protein>
    <submittedName>
        <fullName evidence="6">B3 domain-containing transcription factor NGA4-like</fullName>
    </submittedName>
</protein>
<accession>A0A7J7D5N8</accession>
<sequence>MAAQPQRPNIDNQVSMILLFSIILGKSAVNFYRQSFPTKFLALLFLHASQVLQGGHAAEIEVWDVKKQKLRKFVCRTRREKYPKPVLSGRNWRGFIQENKLKVGDRILFFKQVAAGDHGVRFGIDVERATTNIVSAGTSTTNVVSLITAIASGDN</sequence>
<evidence type="ECO:0000313" key="6">
    <source>
        <dbReference type="EMBL" id="KAF5741667.1"/>
    </source>
</evidence>
<dbReference type="Gene3D" id="2.40.330.10">
    <property type="entry name" value="DNA-binding pseudobarrel domain"/>
    <property type="match status" value="1"/>
</dbReference>
<proteinExistence type="predicted"/>
<gene>
    <name evidence="6" type="ORF">HS088_TW10G00671</name>
</gene>
<keyword evidence="7" id="KW-1185">Reference proteome</keyword>
<comment type="subcellular location">
    <subcellularLocation>
        <location evidence="1">Nucleus</location>
    </subcellularLocation>
</comment>
<evidence type="ECO:0000256" key="3">
    <source>
        <dbReference type="ARBA" id="ARBA00023125"/>
    </source>
</evidence>
<dbReference type="InterPro" id="IPR015300">
    <property type="entry name" value="DNA-bd_pseudobarrel_sf"/>
</dbReference>
<keyword evidence="2" id="KW-0805">Transcription regulation</keyword>
<keyword evidence="4" id="KW-0804">Transcription</keyword>
<dbReference type="Proteomes" id="UP000593562">
    <property type="component" value="Unassembled WGS sequence"/>
</dbReference>
<evidence type="ECO:0000256" key="1">
    <source>
        <dbReference type="ARBA" id="ARBA00004123"/>
    </source>
</evidence>
<keyword evidence="3" id="KW-0238">DNA-binding</keyword>
<evidence type="ECO:0000256" key="5">
    <source>
        <dbReference type="ARBA" id="ARBA00023242"/>
    </source>
</evidence>
<evidence type="ECO:0000256" key="4">
    <source>
        <dbReference type="ARBA" id="ARBA00023163"/>
    </source>
</evidence>
<organism evidence="6 7">
    <name type="scientific">Tripterygium wilfordii</name>
    <name type="common">Thunder God vine</name>
    <dbReference type="NCBI Taxonomy" id="458696"/>
    <lineage>
        <taxon>Eukaryota</taxon>
        <taxon>Viridiplantae</taxon>
        <taxon>Streptophyta</taxon>
        <taxon>Embryophyta</taxon>
        <taxon>Tracheophyta</taxon>
        <taxon>Spermatophyta</taxon>
        <taxon>Magnoliopsida</taxon>
        <taxon>eudicotyledons</taxon>
        <taxon>Gunneridae</taxon>
        <taxon>Pentapetalae</taxon>
        <taxon>rosids</taxon>
        <taxon>fabids</taxon>
        <taxon>Celastrales</taxon>
        <taxon>Celastraceae</taxon>
        <taxon>Tripterygium</taxon>
    </lineage>
</organism>
<dbReference type="InterPro" id="IPR003340">
    <property type="entry name" value="B3_DNA-bd"/>
</dbReference>
<dbReference type="InParanoid" id="A0A7J7D5N8"/>
<dbReference type="GO" id="GO:0005634">
    <property type="term" value="C:nucleus"/>
    <property type="evidence" value="ECO:0007669"/>
    <property type="project" value="UniProtKB-SubCell"/>
</dbReference>
<reference evidence="6 7" key="1">
    <citation type="journal article" date="2020" name="Nat. Commun.">
        <title>Genome of Tripterygium wilfordii and identification of cytochrome P450 involved in triptolide biosynthesis.</title>
        <authorList>
            <person name="Tu L."/>
            <person name="Su P."/>
            <person name="Zhang Z."/>
            <person name="Gao L."/>
            <person name="Wang J."/>
            <person name="Hu T."/>
            <person name="Zhou J."/>
            <person name="Zhang Y."/>
            <person name="Zhao Y."/>
            <person name="Liu Y."/>
            <person name="Song Y."/>
            <person name="Tong Y."/>
            <person name="Lu Y."/>
            <person name="Yang J."/>
            <person name="Xu C."/>
            <person name="Jia M."/>
            <person name="Peters R.J."/>
            <person name="Huang L."/>
            <person name="Gao W."/>
        </authorList>
    </citation>
    <scope>NUCLEOTIDE SEQUENCE [LARGE SCALE GENOMIC DNA]</scope>
    <source>
        <strain evidence="7">cv. XIE 37</strain>
        <tissue evidence="6">Leaf</tissue>
    </source>
</reference>
<name>A0A7J7D5N8_TRIWF</name>
<evidence type="ECO:0000256" key="2">
    <source>
        <dbReference type="ARBA" id="ARBA00023015"/>
    </source>
</evidence>